<dbReference type="AlphaFoldDB" id="A0A0L0G6M0"/>
<dbReference type="GO" id="GO:1990133">
    <property type="term" value="C:molybdopterin adenylyltransferase complex"/>
    <property type="evidence" value="ECO:0007669"/>
    <property type="project" value="TreeGrafter"/>
</dbReference>
<dbReference type="STRING" id="667725.A0A0L0G6M0"/>
<organism evidence="4 5">
    <name type="scientific">Sphaeroforma arctica JP610</name>
    <dbReference type="NCBI Taxonomy" id="667725"/>
    <lineage>
        <taxon>Eukaryota</taxon>
        <taxon>Ichthyosporea</taxon>
        <taxon>Ichthyophonida</taxon>
        <taxon>Sphaeroforma</taxon>
    </lineage>
</organism>
<dbReference type="RefSeq" id="XP_014157785.1">
    <property type="nucleotide sequence ID" value="XM_014302310.1"/>
</dbReference>
<dbReference type="Pfam" id="PF02597">
    <property type="entry name" value="ThiS"/>
    <property type="match status" value="1"/>
</dbReference>
<dbReference type="OrthoDB" id="5531344at2759"/>
<keyword evidence="2" id="KW-0547">Nucleotide-binding</keyword>
<dbReference type="GO" id="GO:0006777">
    <property type="term" value="P:Mo-molybdopterin cofactor biosynthetic process"/>
    <property type="evidence" value="ECO:0007669"/>
    <property type="project" value="UniProtKB-KW"/>
</dbReference>
<dbReference type="eggNOG" id="ENOG502SD3I">
    <property type="taxonomic scope" value="Eukaryota"/>
</dbReference>
<dbReference type="InterPro" id="IPR012675">
    <property type="entry name" value="Beta-grasp_dom_sf"/>
</dbReference>
<name>A0A0L0G6M0_9EUKA</name>
<reference evidence="4 5" key="1">
    <citation type="submission" date="2011-02" db="EMBL/GenBank/DDBJ databases">
        <title>The Genome Sequence of Sphaeroforma arctica JP610.</title>
        <authorList>
            <consortium name="The Broad Institute Genome Sequencing Platform"/>
            <person name="Russ C."/>
            <person name="Cuomo C."/>
            <person name="Young S.K."/>
            <person name="Zeng Q."/>
            <person name="Gargeya S."/>
            <person name="Alvarado L."/>
            <person name="Berlin A."/>
            <person name="Chapman S.B."/>
            <person name="Chen Z."/>
            <person name="Freedman E."/>
            <person name="Gellesch M."/>
            <person name="Goldberg J."/>
            <person name="Griggs A."/>
            <person name="Gujja S."/>
            <person name="Heilman E."/>
            <person name="Heiman D."/>
            <person name="Howarth C."/>
            <person name="Mehta T."/>
            <person name="Neiman D."/>
            <person name="Pearson M."/>
            <person name="Roberts A."/>
            <person name="Saif S."/>
            <person name="Shea T."/>
            <person name="Shenoy N."/>
            <person name="Sisk P."/>
            <person name="Stolte C."/>
            <person name="Sykes S."/>
            <person name="White J."/>
            <person name="Yandava C."/>
            <person name="Burger G."/>
            <person name="Gray M.W."/>
            <person name="Holland P.W.H."/>
            <person name="King N."/>
            <person name="Lang F.B.F."/>
            <person name="Roger A.J."/>
            <person name="Ruiz-Trillo I."/>
            <person name="Haas B."/>
            <person name="Nusbaum C."/>
            <person name="Birren B."/>
        </authorList>
    </citation>
    <scope>NUCLEOTIDE SEQUENCE [LARGE SCALE GENOMIC DNA]</scope>
    <source>
        <strain evidence="4 5">JP610</strain>
    </source>
</reference>
<dbReference type="Proteomes" id="UP000054560">
    <property type="component" value="Unassembled WGS sequence"/>
</dbReference>
<evidence type="ECO:0008006" key="6">
    <source>
        <dbReference type="Google" id="ProtNLM"/>
    </source>
</evidence>
<dbReference type="GO" id="GO:0000166">
    <property type="term" value="F:nucleotide binding"/>
    <property type="evidence" value="ECO:0007669"/>
    <property type="project" value="UniProtKB-KW"/>
</dbReference>
<accession>A0A0L0G6M0</accession>
<dbReference type="UniPathway" id="UPA00344"/>
<comment type="pathway">
    <text evidence="1">Cofactor biosynthesis; molybdopterin biosynthesis.</text>
</comment>
<keyword evidence="5" id="KW-1185">Reference proteome</keyword>
<dbReference type="CDD" id="cd00754">
    <property type="entry name" value="Ubl_MoaD"/>
    <property type="match status" value="1"/>
</dbReference>
<dbReference type="PANTHER" id="PTHR33359">
    <property type="entry name" value="MOLYBDOPTERIN SYNTHASE SULFUR CARRIER SUBUNIT"/>
    <property type="match status" value="1"/>
</dbReference>
<gene>
    <name evidence="4" type="ORF">SARC_03873</name>
</gene>
<evidence type="ECO:0000256" key="2">
    <source>
        <dbReference type="ARBA" id="ARBA00022741"/>
    </source>
</evidence>
<evidence type="ECO:0000256" key="1">
    <source>
        <dbReference type="ARBA" id="ARBA00005046"/>
    </source>
</evidence>
<dbReference type="InterPro" id="IPR003749">
    <property type="entry name" value="ThiS/MoaD-like"/>
</dbReference>
<dbReference type="NCBIfam" id="TIGR01682">
    <property type="entry name" value="moaD"/>
    <property type="match status" value="1"/>
</dbReference>
<evidence type="ECO:0000313" key="5">
    <source>
        <dbReference type="Proteomes" id="UP000054560"/>
    </source>
</evidence>
<proteinExistence type="predicted"/>
<evidence type="ECO:0000313" key="4">
    <source>
        <dbReference type="EMBL" id="KNC83883.1"/>
    </source>
</evidence>
<sequence length="87" mass="8926">MADTINAQVLFFARSRELAGVSSVKLQVPVETTPKELLSLISAAYPALLPLVDSAAIAVNEEFKSSATALTLSSGDVVAVIPPISGG</sequence>
<dbReference type="Gene3D" id="3.10.20.30">
    <property type="match status" value="1"/>
</dbReference>
<dbReference type="FunFam" id="3.10.20.30:FF:000010">
    <property type="entry name" value="Molybdopterin synthase sulfur carrier subunit"/>
    <property type="match status" value="1"/>
</dbReference>
<dbReference type="InterPro" id="IPR016155">
    <property type="entry name" value="Mopterin_synth/thiamin_S_b"/>
</dbReference>
<dbReference type="InterPro" id="IPR044672">
    <property type="entry name" value="MOCS2A"/>
</dbReference>
<dbReference type="SUPFAM" id="SSF54285">
    <property type="entry name" value="MoaD/ThiS"/>
    <property type="match status" value="1"/>
</dbReference>
<dbReference type="PANTHER" id="PTHR33359:SF1">
    <property type="entry name" value="MOLYBDOPTERIN SYNTHASE SULFUR CARRIER SUBUNIT"/>
    <property type="match status" value="1"/>
</dbReference>
<keyword evidence="3" id="KW-0501">Molybdenum cofactor biosynthesis</keyword>
<dbReference type="GeneID" id="25904377"/>
<dbReference type="EMBL" id="KQ241803">
    <property type="protein sequence ID" value="KNC83883.1"/>
    <property type="molecule type" value="Genomic_DNA"/>
</dbReference>
<evidence type="ECO:0000256" key="3">
    <source>
        <dbReference type="ARBA" id="ARBA00023150"/>
    </source>
</evidence>
<protein>
    <recommendedName>
        <fullName evidence="6">Molybdopterin synthase sulfur carrier subunit</fullName>
    </recommendedName>
</protein>